<gene>
    <name evidence="3" type="ORF">CSUB01_11247</name>
</gene>
<organism evidence="3 4">
    <name type="scientific">Colletotrichum sublineola</name>
    <name type="common">Sorghum anthracnose fungus</name>
    <dbReference type="NCBI Taxonomy" id="1173701"/>
    <lineage>
        <taxon>Eukaryota</taxon>
        <taxon>Fungi</taxon>
        <taxon>Dikarya</taxon>
        <taxon>Ascomycota</taxon>
        <taxon>Pezizomycotina</taxon>
        <taxon>Sordariomycetes</taxon>
        <taxon>Hypocreomycetidae</taxon>
        <taxon>Glomerellales</taxon>
        <taxon>Glomerellaceae</taxon>
        <taxon>Colletotrichum</taxon>
        <taxon>Colletotrichum graminicola species complex</taxon>
    </lineage>
</organism>
<dbReference type="SUPFAM" id="SSF51445">
    <property type="entry name" value="(Trans)glycosidases"/>
    <property type="match status" value="1"/>
</dbReference>
<dbReference type="OrthoDB" id="43654at2759"/>
<name>A0A066XAG7_COLSU</name>
<feature type="signal peptide" evidence="1">
    <location>
        <begin position="1"/>
        <end position="21"/>
    </location>
</feature>
<dbReference type="EMBL" id="JMSE01001266">
    <property type="protein sequence ID" value="KDN63025.1"/>
    <property type="molecule type" value="Genomic_DNA"/>
</dbReference>
<dbReference type="Proteomes" id="UP000027238">
    <property type="component" value="Unassembled WGS sequence"/>
</dbReference>
<feature type="domain" description="Asl1-like glycosyl hydrolase catalytic" evidence="2">
    <location>
        <begin position="89"/>
        <end position="317"/>
    </location>
</feature>
<evidence type="ECO:0000259" key="2">
    <source>
        <dbReference type="Pfam" id="PF11790"/>
    </source>
</evidence>
<proteinExistence type="predicted"/>
<evidence type="ECO:0000313" key="4">
    <source>
        <dbReference type="Proteomes" id="UP000027238"/>
    </source>
</evidence>
<keyword evidence="1" id="KW-0732">Signal</keyword>
<dbReference type="InterPro" id="IPR017853">
    <property type="entry name" value="GH"/>
</dbReference>
<protein>
    <recommendedName>
        <fullName evidence="2">Asl1-like glycosyl hydrolase catalytic domain-containing protein</fullName>
    </recommendedName>
</protein>
<dbReference type="InterPro" id="IPR024655">
    <property type="entry name" value="Asl1_glyco_hydro_catalytic"/>
</dbReference>
<dbReference type="eggNOG" id="ENOG502RXK9">
    <property type="taxonomic scope" value="Eukaryota"/>
</dbReference>
<keyword evidence="4" id="KW-1185">Reference proteome</keyword>
<dbReference type="HOGENOM" id="CLU_040908_4_0_1"/>
<dbReference type="STRING" id="1173701.A0A066XAG7"/>
<comment type="caution">
    <text evidence="3">The sequence shown here is derived from an EMBL/GenBank/DDBJ whole genome shotgun (WGS) entry which is preliminary data.</text>
</comment>
<dbReference type="AlphaFoldDB" id="A0A066XAG7"/>
<sequence>MTVIRLLVFFTLFTFTKHALAIDRGTCYTSAFQGERPRHGQCPCPRSEGSVATLSASEQEAASTSLVIAQPTSLDPSRLNVEAPVAKRGFAYNNVTLVNMFMDSVRCTECSWAYNWDSTDNGPLRHSPSFVPMLWSPATEHTARWPQNADAMISSGSTHILSFNECDRPDQCNLDAASAAAAHVEFVNRYAGRVKIGSPAISNSAVAGQGLSWLQLWVWTCDSLGCEYDFCVAHWYGNSMESLLNLVASVHEICRGKPVWLTEFAIDDGSDEKHAAFITAVIPQLDAIDYLERYAYFMIREGRFVSGSTITLSGQAYAKA</sequence>
<feature type="chain" id="PRO_5001629968" description="Asl1-like glycosyl hydrolase catalytic domain-containing protein" evidence="1">
    <location>
        <begin position="22"/>
        <end position="320"/>
    </location>
</feature>
<reference evidence="4" key="1">
    <citation type="journal article" date="2014" name="Genome Announc.">
        <title>Draft genome sequence of Colletotrichum sublineola, a destructive pathogen of cultivated sorghum.</title>
        <authorList>
            <person name="Baroncelli R."/>
            <person name="Sanz-Martin J.M."/>
            <person name="Rech G.E."/>
            <person name="Sukno S.A."/>
            <person name="Thon M.R."/>
        </authorList>
    </citation>
    <scope>NUCLEOTIDE SEQUENCE [LARGE SCALE GENOMIC DNA]</scope>
    <source>
        <strain evidence="4">TX430BB</strain>
    </source>
</reference>
<dbReference type="GO" id="GO:0071966">
    <property type="term" value="P:fungal-type cell wall polysaccharide metabolic process"/>
    <property type="evidence" value="ECO:0007669"/>
    <property type="project" value="TreeGrafter"/>
</dbReference>
<dbReference type="InterPro" id="IPR053183">
    <property type="entry name" value="ASL1"/>
</dbReference>
<dbReference type="PANTHER" id="PTHR34154">
    <property type="entry name" value="ALKALI-SENSITIVE LINKAGE PROTEIN 1"/>
    <property type="match status" value="1"/>
</dbReference>
<accession>A0A066XAG7</accession>
<evidence type="ECO:0000256" key="1">
    <source>
        <dbReference type="SAM" id="SignalP"/>
    </source>
</evidence>
<dbReference type="PANTHER" id="PTHR34154:SF10">
    <property type="entry name" value="ASL1-LIKE GLYCOSYL HYDROLASE CATALYTIC DOMAIN-CONTAINING PROTEIN"/>
    <property type="match status" value="1"/>
</dbReference>
<dbReference type="Gene3D" id="3.20.20.80">
    <property type="entry name" value="Glycosidases"/>
    <property type="match status" value="1"/>
</dbReference>
<evidence type="ECO:0000313" key="3">
    <source>
        <dbReference type="EMBL" id="KDN63025.1"/>
    </source>
</evidence>
<dbReference type="Pfam" id="PF11790">
    <property type="entry name" value="Glyco_hydro_cc"/>
    <property type="match status" value="1"/>
</dbReference>
<dbReference type="GO" id="GO:0009277">
    <property type="term" value="C:fungal-type cell wall"/>
    <property type="evidence" value="ECO:0007669"/>
    <property type="project" value="TreeGrafter"/>
</dbReference>